<accession>A0ABS7GKG5</accession>
<proteinExistence type="predicted"/>
<dbReference type="RefSeq" id="WP_220252253.1">
    <property type="nucleotide sequence ID" value="NZ_JAICCF010000004.1"/>
</dbReference>
<evidence type="ECO:0000313" key="2">
    <source>
        <dbReference type="EMBL" id="MBW8686923.1"/>
    </source>
</evidence>
<dbReference type="EMBL" id="JAICCF010000004">
    <property type="protein sequence ID" value="MBW8686923.1"/>
    <property type="molecule type" value="Genomic_DNA"/>
</dbReference>
<keyword evidence="3" id="KW-1185">Reference proteome</keyword>
<dbReference type="Pfam" id="PF13569">
    <property type="entry name" value="DUF4132"/>
    <property type="match status" value="1"/>
</dbReference>
<evidence type="ECO:0000259" key="1">
    <source>
        <dbReference type="Pfam" id="PF13569"/>
    </source>
</evidence>
<organism evidence="2 3">
    <name type="scientific">Chitinophaga rhizophila</name>
    <dbReference type="NCBI Taxonomy" id="2866212"/>
    <lineage>
        <taxon>Bacteria</taxon>
        <taxon>Pseudomonadati</taxon>
        <taxon>Bacteroidota</taxon>
        <taxon>Chitinophagia</taxon>
        <taxon>Chitinophagales</taxon>
        <taxon>Chitinophagaceae</taxon>
        <taxon>Chitinophaga</taxon>
    </lineage>
</organism>
<reference evidence="2 3" key="1">
    <citation type="submission" date="2021-08" db="EMBL/GenBank/DDBJ databases">
        <title>The genome sequence of Chitinophaga sp. B61.</title>
        <authorList>
            <person name="Zhang X."/>
        </authorList>
    </citation>
    <scope>NUCLEOTIDE SEQUENCE [LARGE SCALE GENOMIC DNA]</scope>
    <source>
        <strain evidence="2 3">B61</strain>
    </source>
</reference>
<protein>
    <submittedName>
        <fullName evidence="2">DUF4132 domain-containing protein</fullName>
    </submittedName>
</protein>
<comment type="caution">
    <text evidence="2">The sequence shown here is derived from an EMBL/GenBank/DDBJ whole genome shotgun (WGS) entry which is preliminary data.</text>
</comment>
<dbReference type="InterPro" id="IPR025406">
    <property type="entry name" value="DUF4132"/>
</dbReference>
<feature type="domain" description="DUF4132" evidence="1">
    <location>
        <begin position="384"/>
        <end position="550"/>
    </location>
</feature>
<gene>
    <name evidence="2" type="ORF">K1Y79_21485</name>
</gene>
<dbReference type="Proteomes" id="UP000812961">
    <property type="component" value="Unassembled WGS sequence"/>
</dbReference>
<evidence type="ECO:0000313" key="3">
    <source>
        <dbReference type="Proteomes" id="UP000812961"/>
    </source>
</evidence>
<name>A0ABS7GKG5_9BACT</name>
<sequence length="633" mass="73332">MTLTPSLLHLYITEAMQFTDFWIGKIQADNLPEAVDASGLIKYLAVFTSDEQCFHIMFQWHATTLKRTSDWWFPRPELFKLIRAKVIKKGRLTDTLMHCLELLDTSEKKSVTVAEDRVNIQIDILMHGGPEPLVSRRDPLGVLVLEYLSGIRSTRQREYWSAFIEHCLIAGEGSAPTQKWWKRAKELVNRIDPEYFITRLKDWISFCQGQLMAVHAGRRHSFTDYNIEYLSAINHNMLKAFIWCSAIPGNKALLEQLETYASWAYRKKGPNGPLSAKTGTACLYAFTFLPFKEALSRIARFRGVVRNGTTLKSVDRILHDLAQQNDIPLHELEEFIVPDFGVDQQGILRMPFGDITGVYILQDSGKSALSWERDGQQIKVAARSRNTALKEFRKLTRYIDATLKSSCVRLERSFLRQHPWTYTHWKSCYLEHPLIRKLTVRLIWNFHTNGTQTACFYHDGHFVDYKGKPVNVDADTQVTLWHPMNEPAKTVKAWRTFLSALEVDQPFEQVNRQTYTPTQEELADGFFSSRFACQVLNRQKFRNIISQRGWTLRQHAPNNWSYVPHIALAEWDIRVNFFADRKEEDTVVTDLLNFYREGEPLALEDVPPVIFSEMIRDVSLFVTTAGTTELHNR</sequence>